<keyword evidence="1" id="KW-1133">Transmembrane helix</keyword>
<name>A0A392T0R3_9FABA</name>
<evidence type="ECO:0000313" key="3">
    <source>
        <dbReference type="Proteomes" id="UP000265520"/>
    </source>
</evidence>
<sequence>VACPVMDWVFVGGLSDPIRPFNSVYLFIRCSSSAAFLFAAYLALMCLGRVERKKPETFQKHRDVPTSTVGQGQTSFLSVVEDNELYSSFKLP</sequence>
<reference evidence="2 3" key="1">
    <citation type="journal article" date="2018" name="Front. Plant Sci.">
        <title>Red Clover (Trifolium pratense) and Zigzag Clover (T. medium) - A Picture of Genomic Similarities and Differences.</title>
        <authorList>
            <person name="Dluhosova J."/>
            <person name="Istvanek J."/>
            <person name="Nedelnik J."/>
            <person name="Repkova J."/>
        </authorList>
    </citation>
    <scope>NUCLEOTIDE SEQUENCE [LARGE SCALE GENOMIC DNA]</scope>
    <source>
        <strain evidence="3">cv. 10/8</strain>
        <tissue evidence="2">Leaf</tissue>
    </source>
</reference>
<keyword evidence="3" id="KW-1185">Reference proteome</keyword>
<keyword evidence="1" id="KW-0812">Transmembrane</keyword>
<feature type="transmembrane region" description="Helical" evidence="1">
    <location>
        <begin position="24"/>
        <end position="44"/>
    </location>
</feature>
<accession>A0A392T0R3</accession>
<organism evidence="2 3">
    <name type="scientific">Trifolium medium</name>
    <dbReference type="NCBI Taxonomy" id="97028"/>
    <lineage>
        <taxon>Eukaryota</taxon>
        <taxon>Viridiplantae</taxon>
        <taxon>Streptophyta</taxon>
        <taxon>Embryophyta</taxon>
        <taxon>Tracheophyta</taxon>
        <taxon>Spermatophyta</taxon>
        <taxon>Magnoliopsida</taxon>
        <taxon>eudicotyledons</taxon>
        <taxon>Gunneridae</taxon>
        <taxon>Pentapetalae</taxon>
        <taxon>rosids</taxon>
        <taxon>fabids</taxon>
        <taxon>Fabales</taxon>
        <taxon>Fabaceae</taxon>
        <taxon>Papilionoideae</taxon>
        <taxon>50 kb inversion clade</taxon>
        <taxon>NPAAA clade</taxon>
        <taxon>Hologalegina</taxon>
        <taxon>IRL clade</taxon>
        <taxon>Trifolieae</taxon>
        <taxon>Trifolium</taxon>
    </lineage>
</organism>
<evidence type="ECO:0000256" key="1">
    <source>
        <dbReference type="SAM" id="Phobius"/>
    </source>
</evidence>
<dbReference type="Proteomes" id="UP000265520">
    <property type="component" value="Unassembled WGS sequence"/>
</dbReference>
<keyword evidence="1" id="KW-0472">Membrane</keyword>
<evidence type="ECO:0000313" key="2">
    <source>
        <dbReference type="EMBL" id="MCI54352.1"/>
    </source>
</evidence>
<dbReference type="EMBL" id="LXQA010477946">
    <property type="protein sequence ID" value="MCI54352.1"/>
    <property type="molecule type" value="Genomic_DNA"/>
</dbReference>
<proteinExistence type="predicted"/>
<feature type="non-terminal residue" evidence="2">
    <location>
        <position position="1"/>
    </location>
</feature>
<protein>
    <submittedName>
        <fullName evidence="2">Uncharacterized protein</fullName>
    </submittedName>
</protein>
<comment type="caution">
    <text evidence="2">The sequence shown here is derived from an EMBL/GenBank/DDBJ whole genome shotgun (WGS) entry which is preliminary data.</text>
</comment>
<dbReference type="AlphaFoldDB" id="A0A392T0R3"/>